<dbReference type="InterPro" id="IPR026898">
    <property type="entry name" value="PrsW"/>
</dbReference>
<reference evidence="2 3" key="1">
    <citation type="submission" date="2015-10" db="EMBL/GenBank/DDBJ databases">
        <authorList>
            <person name="Gilbert D.G."/>
        </authorList>
    </citation>
    <scope>NUCLEOTIDE SEQUENCE [LARGE SCALE GENOMIC DNA]</scope>
    <source>
        <strain evidence="2 3">NRRL B-16712</strain>
    </source>
</reference>
<keyword evidence="1" id="KW-0472">Membrane</keyword>
<dbReference type="EMBL" id="LLZH01000008">
    <property type="protein sequence ID" value="KUL41950.1"/>
    <property type="molecule type" value="Genomic_DNA"/>
</dbReference>
<protein>
    <recommendedName>
        <fullName evidence="4">Peptidase</fullName>
    </recommendedName>
</protein>
<name>A0A0X3VB29_9ACTN</name>
<gene>
    <name evidence="2" type="ORF">ADL15_02790</name>
</gene>
<feature type="transmembrane region" description="Helical" evidence="1">
    <location>
        <begin position="101"/>
        <end position="124"/>
    </location>
</feature>
<dbReference type="Proteomes" id="UP000053244">
    <property type="component" value="Unassembled WGS sequence"/>
</dbReference>
<feature type="transmembrane region" description="Helical" evidence="1">
    <location>
        <begin position="204"/>
        <end position="222"/>
    </location>
</feature>
<sequence>MASRWWRRWAWLAVLVIGVGLYVLVLATLIATQNINFVPSMILLGAVIIPATFLTFAQGRSGRWQVPGTTIGLTAFLGGVIGVVAAGWLEYDTLRRLGTVPMVLVGLIEESAKLLVPIVVLVVFRRRLSPSDGLVIGVASGMGFAALETMGYAFTALISSNGNIGDVEQTLFVRALTSPAAHPAWTGLTAGALFALAAAPGARALLVFAGTFVGAVTLHALWDSIGSEVAYVVLSVVSLTWLMIVLRRYRTFSAAHSVAGGAAHPAAGGAAHPVA</sequence>
<dbReference type="RefSeq" id="WP_067684822.1">
    <property type="nucleotide sequence ID" value="NZ_LLZH01000008.1"/>
</dbReference>
<dbReference type="PANTHER" id="PTHR36844:SF1">
    <property type="entry name" value="PROTEASE PRSW"/>
    <property type="match status" value="1"/>
</dbReference>
<keyword evidence="1" id="KW-1133">Transmembrane helix</keyword>
<dbReference type="AlphaFoldDB" id="A0A0X3VB29"/>
<evidence type="ECO:0000256" key="1">
    <source>
        <dbReference type="SAM" id="Phobius"/>
    </source>
</evidence>
<keyword evidence="3" id="KW-1185">Reference proteome</keyword>
<proteinExistence type="predicted"/>
<feature type="transmembrane region" description="Helical" evidence="1">
    <location>
        <begin position="180"/>
        <end position="197"/>
    </location>
</feature>
<feature type="transmembrane region" description="Helical" evidence="1">
    <location>
        <begin position="37"/>
        <end position="57"/>
    </location>
</feature>
<accession>A0A0X3VB29</accession>
<feature type="transmembrane region" description="Helical" evidence="1">
    <location>
        <begin position="69"/>
        <end position="89"/>
    </location>
</feature>
<evidence type="ECO:0000313" key="3">
    <source>
        <dbReference type="Proteomes" id="UP000053244"/>
    </source>
</evidence>
<dbReference type="OrthoDB" id="5141135at2"/>
<dbReference type="PANTHER" id="PTHR36844">
    <property type="entry name" value="PROTEASE PRSW"/>
    <property type="match status" value="1"/>
</dbReference>
<keyword evidence="1" id="KW-0812">Transmembrane</keyword>
<comment type="caution">
    <text evidence="2">The sequence shown here is derived from an EMBL/GenBank/DDBJ whole genome shotgun (WGS) entry which is preliminary data.</text>
</comment>
<feature type="transmembrane region" description="Helical" evidence="1">
    <location>
        <begin position="228"/>
        <end position="246"/>
    </location>
</feature>
<dbReference type="GO" id="GO:0008233">
    <property type="term" value="F:peptidase activity"/>
    <property type="evidence" value="ECO:0007669"/>
    <property type="project" value="InterPro"/>
</dbReference>
<feature type="transmembrane region" description="Helical" evidence="1">
    <location>
        <begin position="136"/>
        <end position="160"/>
    </location>
</feature>
<evidence type="ECO:0008006" key="4">
    <source>
        <dbReference type="Google" id="ProtNLM"/>
    </source>
</evidence>
<feature type="transmembrane region" description="Helical" evidence="1">
    <location>
        <begin position="9"/>
        <end position="31"/>
    </location>
</feature>
<organism evidence="2 3">
    <name type="scientific">Actinoplanes awajinensis subsp. mycoplanecinus</name>
    <dbReference type="NCBI Taxonomy" id="135947"/>
    <lineage>
        <taxon>Bacteria</taxon>
        <taxon>Bacillati</taxon>
        <taxon>Actinomycetota</taxon>
        <taxon>Actinomycetes</taxon>
        <taxon>Micromonosporales</taxon>
        <taxon>Micromonosporaceae</taxon>
        <taxon>Actinoplanes</taxon>
    </lineage>
</organism>
<evidence type="ECO:0000313" key="2">
    <source>
        <dbReference type="EMBL" id="KUL41950.1"/>
    </source>
</evidence>
<dbReference type="Pfam" id="PF13367">
    <property type="entry name" value="PrsW-protease"/>
    <property type="match status" value="1"/>
</dbReference>